<dbReference type="Pfam" id="PF03544">
    <property type="entry name" value="TonB_C"/>
    <property type="match status" value="1"/>
</dbReference>
<evidence type="ECO:0000256" key="2">
    <source>
        <dbReference type="ARBA" id="ARBA00006555"/>
    </source>
</evidence>
<evidence type="ECO:0000256" key="11">
    <source>
        <dbReference type="SAM" id="Phobius"/>
    </source>
</evidence>
<evidence type="ECO:0000256" key="3">
    <source>
        <dbReference type="ARBA" id="ARBA00022448"/>
    </source>
</evidence>
<dbReference type="PANTHER" id="PTHR33446">
    <property type="entry name" value="PROTEIN TONB-RELATED"/>
    <property type="match status" value="1"/>
</dbReference>
<keyword evidence="5" id="KW-0997">Cell inner membrane</keyword>
<dbReference type="PANTHER" id="PTHR33446:SF2">
    <property type="entry name" value="PROTEIN TONB"/>
    <property type="match status" value="1"/>
</dbReference>
<dbReference type="RefSeq" id="WP_231944561.1">
    <property type="nucleotide sequence ID" value="NZ_AP014690.1"/>
</dbReference>
<evidence type="ECO:0000256" key="7">
    <source>
        <dbReference type="ARBA" id="ARBA00022927"/>
    </source>
</evidence>
<keyword evidence="9 11" id="KW-0472">Membrane</keyword>
<evidence type="ECO:0000256" key="1">
    <source>
        <dbReference type="ARBA" id="ARBA00004383"/>
    </source>
</evidence>
<gene>
    <name evidence="13" type="ORF">ABO01nite_01530</name>
</gene>
<evidence type="ECO:0000313" key="13">
    <source>
        <dbReference type="EMBL" id="GEL52146.1"/>
    </source>
</evidence>
<dbReference type="GO" id="GO:0098797">
    <property type="term" value="C:plasma membrane protein complex"/>
    <property type="evidence" value="ECO:0007669"/>
    <property type="project" value="TreeGrafter"/>
</dbReference>
<dbReference type="PROSITE" id="PS52015">
    <property type="entry name" value="TONB_CTD"/>
    <property type="match status" value="1"/>
</dbReference>
<keyword evidence="4" id="KW-1003">Cell membrane</keyword>
<keyword evidence="8 11" id="KW-1133">Transmembrane helix</keyword>
<dbReference type="GO" id="GO:0031992">
    <property type="term" value="F:energy transducer activity"/>
    <property type="evidence" value="ECO:0007669"/>
    <property type="project" value="TreeGrafter"/>
</dbReference>
<dbReference type="GO" id="GO:0015031">
    <property type="term" value="P:protein transport"/>
    <property type="evidence" value="ECO:0007669"/>
    <property type="project" value="UniProtKB-KW"/>
</dbReference>
<reference evidence="13 14" key="1">
    <citation type="submission" date="2019-07" db="EMBL/GenBank/DDBJ databases">
        <title>Whole genome shotgun sequence of Asaia bogorensis NBRC 16594.</title>
        <authorList>
            <person name="Hosoyama A."/>
            <person name="Uohara A."/>
            <person name="Ohji S."/>
            <person name="Ichikawa N."/>
        </authorList>
    </citation>
    <scope>NUCLEOTIDE SEQUENCE [LARGE SCALE GENOMIC DNA]</scope>
    <source>
        <strain evidence="13 14">NBRC 16594</strain>
    </source>
</reference>
<feature type="domain" description="TonB C-terminal" evidence="12">
    <location>
        <begin position="201"/>
        <end position="294"/>
    </location>
</feature>
<feature type="compositionally biased region" description="Low complexity" evidence="10">
    <location>
        <begin position="155"/>
        <end position="169"/>
    </location>
</feature>
<accession>A0AAN4QZY4</accession>
<keyword evidence="7" id="KW-0653">Protein transport</keyword>
<dbReference type="Gene3D" id="3.30.1150.10">
    <property type="match status" value="1"/>
</dbReference>
<evidence type="ECO:0000313" key="14">
    <source>
        <dbReference type="Proteomes" id="UP000321287"/>
    </source>
</evidence>
<evidence type="ECO:0000256" key="9">
    <source>
        <dbReference type="ARBA" id="ARBA00023136"/>
    </source>
</evidence>
<comment type="subcellular location">
    <subcellularLocation>
        <location evidence="1">Cell inner membrane</location>
        <topology evidence="1">Single-pass membrane protein</topology>
        <orientation evidence="1">Periplasmic side</orientation>
    </subcellularLocation>
</comment>
<dbReference type="GeneID" id="78227197"/>
<comment type="similarity">
    <text evidence="2">Belongs to the TonB family.</text>
</comment>
<feature type="region of interest" description="Disordered" evidence="10">
    <location>
        <begin position="87"/>
        <end position="130"/>
    </location>
</feature>
<name>A0AAN4QZY4_9PROT</name>
<proteinExistence type="inferred from homology"/>
<evidence type="ECO:0000256" key="8">
    <source>
        <dbReference type="ARBA" id="ARBA00022989"/>
    </source>
</evidence>
<dbReference type="SUPFAM" id="SSF74653">
    <property type="entry name" value="TolA/TonB C-terminal domain"/>
    <property type="match status" value="1"/>
</dbReference>
<feature type="compositionally biased region" description="Pro residues" evidence="10">
    <location>
        <begin position="90"/>
        <end position="130"/>
    </location>
</feature>
<dbReference type="InterPro" id="IPR051045">
    <property type="entry name" value="TonB-dependent_transducer"/>
</dbReference>
<dbReference type="KEGG" id="abg:Asbog_02175"/>
<feature type="compositionally biased region" description="Low complexity" evidence="10">
    <location>
        <begin position="177"/>
        <end position="186"/>
    </location>
</feature>
<dbReference type="AlphaFoldDB" id="A0AAN4QZY4"/>
<dbReference type="EMBL" id="BJVS01000001">
    <property type="protein sequence ID" value="GEL52146.1"/>
    <property type="molecule type" value="Genomic_DNA"/>
</dbReference>
<sequence>MTARRYRTAPATPAVTSPAAGDMLSFRAVYQLHQKLEGQRQRRLGGCSTLAILALTGLGIWTASTLRATPPLPYAPPPAAIAIDLAPEPASIPSPPQERPPGPPQVATPELPAPEKPPEIMAPPSPAPLPPVPVPARIKVPPVRRKVTPTPPVPRHVAPLVPTQSTANTAPPPSDAPPSTVSATSAKGAPSTREMSQAKASWQGSLLARLERFKRYPAQAQAEHQEGTVMLRFTMDRKGHVLSASLVRPTGYALLDNETLALVRRAEPLPAPPDTIPGATLSLTVPVEFYMEEH</sequence>
<dbReference type="InterPro" id="IPR006260">
    <property type="entry name" value="TonB/TolA_C"/>
</dbReference>
<comment type="caution">
    <text evidence="13">The sequence shown here is derived from an EMBL/GenBank/DDBJ whole genome shotgun (WGS) entry which is preliminary data.</text>
</comment>
<keyword evidence="14" id="KW-1185">Reference proteome</keyword>
<evidence type="ECO:0000256" key="4">
    <source>
        <dbReference type="ARBA" id="ARBA00022475"/>
    </source>
</evidence>
<dbReference type="InterPro" id="IPR037682">
    <property type="entry name" value="TonB_C"/>
</dbReference>
<feature type="region of interest" description="Disordered" evidence="10">
    <location>
        <begin position="143"/>
        <end position="200"/>
    </location>
</feature>
<evidence type="ECO:0000256" key="6">
    <source>
        <dbReference type="ARBA" id="ARBA00022692"/>
    </source>
</evidence>
<keyword evidence="6 11" id="KW-0812">Transmembrane</keyword>
<evidence type="ECO:0000259" key="12">
    <source>
        <dbReference type="PROSITE" id="PS52015"/>
    </source>
</evidence>
<keyword evidence="3" id="KW-0813">Transport</keyword>
<organism evidence="13 14">
    <name type="scientific">Asaia bogorensis NBRC 16594</name>
    <dbReference type="NCBI Taxonomy" id="1231624"/>
    <lineage>
        <taxon>Bacteria</taxon>
        <taxon>Pseudomonadati</taxon>
        <taxon>Pseudomonadota</taxon>
        <taxon>Alphaproteobacteria</taxon>
        <taxon>Acetobacterales</taxon>
        <taxon>Acetobacteraceae</taxon>
        <taxon>Asaia</taxon>
    </lineage>
</organism>
<evidence type="ECO:0000256" key="10">
    <source>
        <dbReference type="SAM" id="MobiDB-lite"/>
    </source>
</evidence>
<evidence type="ECO:0000256" key="5">
    <source>
        <dbReference type="ARBA" id="ARBA00022519"/>
    </source>
</evidence>
<dbReference type="GO" id="GO:0055085">
    <property type="term" value="P:transmembrane transport"/>
    <property type="evidence" value="ECO:0007669"/>
    <property type="project" value="InterPro"/>
</dbReference>
<dbReference type="NCBIfam" id="TIGR01352">
    <property type="entry name" value="tonB_Cterm"/>
    <property type="match status" value="1"/>
</dbReference>
<protein>
    <recommendedName>
        <fullName evidence="12">TonB C-terminal domain-containing protein</fullName>
    </recommendedName>
</protein>
<dbReference type="Proteomes" id="UP000321287">
    <property type="component" value="Unassembled WGS sequence"/>
</dbReference>
<feature type="transmembrane region" description="Helical" evidence="11">
    <location>
        <begin position="44"/>
        <end position="63"/>
    </location>
</feature>